<organism evidence="1 2">
    <name type="scientific">Carya illinoinensis</name>
    <name type="common">Pecan</name>
    <dbReference type="NCBI Taxonomy" id="32201"/>
    <lineage>
        <taxon>Eukaryota</taxon>
        <taxon>Viridiplantae</taxon>
        <taxon>Streptophyta</taxon>
        <taxon>Embryophyta</taxon>
        <taxon>Tracheophyta</taxon>
        <taxon>Spermatophyta</taxon>
        <taxon>Magnoliopsida</taxon>
        <taxon>eudicotyledons</taxon>
        <taxon>Gunneridae</taxon>
        <taxon>Pentapetalae</taxon>
        <taxon>rosids</taxon>
        <taxon>fabids</taxon>
        <taxon>Fagales</taxon>
        <taxon>Juglandaceae</taxon>
        <taxon>Carya</taxon>
    </lineage>
</organism>
<accession>A0A8T1PPE4</accession>
<evidence type="ECO:0000313" key="2">
    <source>
        <dbReference type="Proteomes" id="UP000811609"/>
    </source>
</evidence>
<reference evidence="1" key="1">
    <citation type="submission" date="2020-12" db="EMBL/GenBank/DDBJ databases">
        <title>WGS assembly of Carya illinoinensis cv. Pawnee.</title>
        <authorList>
            <person name="Platts A."/>
            <person name="Shu S."/>
            <person name="Wright S."/>
            <person name="Barry K."/>
            <person name="Edger P."/>
            <person name="Pires J.C."/>
            <person name="Schmutz J."/>
        </authorList>
    </citation>
    <scope>NUCLEOTIDE SEQUENCE</scope>
    <source>
        <tissue evidence="1">Leaf</tissue>
    </source>
</reference>
<gene>
    <name evidence="1" type="ORF">CIPAW_08G026600</name>
</gene>
<keyword evidence="2" id="KW-1185">Reference proteome</keyword>
<dbReference type="AlphaFoldDB" id="A0A8T1PPE4"/>
<sequence length="196" mass="22633">MFSLSSSSLSSDNLPKLWGISPENRFSDKSKFWSLSLPNEPGNSPKSLFFAKFSISSDGISHLSPSILPERLFPEISKKYTSGSFVNSEDNSPERRLFWIRTRRKLLQELKLLGISPWREFEKRMSLKSRPELHTLLGIFPTRELEERSSIVRLFHLPRSSGILPDNLFDHSWRTWSLGREVKAAGIFPVKLLEKR</sequence>
<dbReference type="Proteomes" id="UP000811609">
    <property type="component" value="Chromosome 8"/>
</dbReference>
<protein>
    <submittedName>
        <fullName evidence="1">Uncharacterized protein</fullName>
    </submittedName>
</protein>
<dbReference type="EMBL" id="CM031816">
    <property type="protein sequence ID" value="KAG6644018.1"/>
    <property type="molecule type" value="Genomic_DNA"/>
</dbReference>
<comment type="caution">
    <text evidence="1">The sequence shown here is derived from an EMBL/GenBank/DDBJ whole genome shotgun (WGS) entry which is preliminary data.</text>
</comment>
<name>A0A8T1PPE4_CARIL</name>
<proteinExistence type="predicted"/>
<evidence type="ECO:0000313" key="1">
    <source>
        <dbReference type="EMBL" id="KAG6644018.1"/>
    </source>
</evidence>